<evidence type="ECO:0000259" key="3">
    <source>
        <dbReference type="Pfam" id="PF00188"/>
    </source>
</evidence>
<evidence type="ECO:0000313" key="5">
    <source>
        <dbReference type="Proteomes" id="UP001223144"/>
    </source>
</evidence>
<organism evidence="4 5">
    <name type="scientific">Streptomyces chengmaiensis</name>
    <dbReference type="NCBI Taxonomy" id="3040919"/>
    <lineage>
        <taxon>Bacteria</taxon>
        <taxon>Bacillati</taxon>
        <taxon>Actinomycetota</taxon>
        <taxon>Actinomycetes</taxon>
        <taxon>Kitasatosporales</taxon>
        <taxon>Streptomycetaceae</taxon>
        <taxon>Streptomyces</taxon>
    </lineage>
</organism>
<sequence>MGRHRRKRGRRPVRTGLLGASAAMAVGAVAVTSGLLPGGDTFTFGGDSSTKVRTEGSAKLDAQGGASASPTDTPAASPSLNTGPDADATPSKSPASPSKSASPTPAKPSATPSQKTKAPAPAPKPEKTKAETATTAPPRTQPPSASRSAERTTPTAEAGSKAAAEAAAVLSIVNAERAKAGCSAVRADGALANLAEGHSQDMKDRGFFDHTNPDGESPWDRAAEAGVSNLGGENIARGQADAEAVMNAWMNSDGHRANILNCEYKTLGIGVVLGTGGPWWTQNFGF</sequence>
<name>A0ABT6HRP1_9ACTN</name>
<dbReference type="CDD" id="cd05379">
    <property type="entry name" value="CAP_bacterial"/>
    <property type="match status" value="1"/>
</dbReference>
<evidence type="ECO:0000256" key="2">
    <source>
        <dbReference type="SAM" id="SignalP"/>
    </source>
</evidence>
<feature type="signal peptide" evidence="2">
    <location>
        <begin position="1"/>
        <end position="25"/>
    </location>
</feature>
<evidence type="ECO:0000256" key="1">
    <source>
        <dbReference type="SAM" id="MobiDB-lite"/>
    </source>
</evidence>
<dbReference type="RefSeq" id="WP_279930206.1">
    <property type="nucleotide sequence ID" value="NZ_JARWBG010000026.1"/>
</dbReference>
<dbReference type="SUPFAM" id="SSF55797">
    <property type="entry name" value="PR-1-like"/>
    <property type="match status" value="1"/>
</dbReference>
<feature type="region of interest" description="Disordered" evidence="1">
    <location>
        <begin position="35"/>
        <end position="160"/>
    </location>
</feature>
<feature type="compositionally biased region" description="Low complexity" evidence="1">
    <location>
        <begin position="131"/>
        <end position="147"/>
    </location>
</feature>
<gene>
    <name evidence="4" type="ORF">QCN29_21850</name>
</gene>
<accession>A0ABT6HRP1</accession>
<dbReference type="EMBL" id="JARWBG010000026">
    <property type="protein sequence ID" value="MDH2391380.1"/>
    <property type="molecule type" value="Genomic_DNA"/>
</dbReference>
<dbReference type="Pfam" id="PF00188">
    <property type="entry name" value="CAP"/>
    <property type="match status" value="1"/>
</dbReference>
<keyword evidence="5" id="KW-1185">Reference proteome</keyword>
<evidence type="ECO:0000313" key="4">
    <source>
        <dbReference type="EMBL" id="MDH2391380.1"/>
    </source>
</evidence>
<comment type="caution">
    <text evidence="4">The sequence shown here is derived from an EMBL/GenBank/DDBJ whole genome shotgun (WGS) entry which is preliminary data.</text>
</comment>
<protein>
    <submittedName>
        <fullName evidence="4">CAP domain-containing protein</fullName>
    </submittedName>
</protein>
<dbReference type="PANTHER" id="PTHR31157:SF1">
    <property type="entry name" value="SCP DOMAIN-CONTAINING PROTEIN"/>
    <property type="match status" value="1"/>
</dbReference>
<proteinExistence type="predicted"/>
<dbReference type="Gene3D" id="3.40.33.10">
    <property type="entry name" value="CAP"/>
    <property type="match status" value="1"/>
</dbReference>
<dbReference type="InterPro" id="IPR014044">
    <property type="entry name" value="CAP_dom"/>
</dbReference>
<dbReference type="InterPro" id="IPR035940">
    <property type="entry name" value="CAP_sf"/>
</dbReference>
<reference evidence="4 5" key="1">
    <citation type="submission" date="2023-04" db="EMBL/GenBank/DDBJ databases">
        <title>Streptomyces chengmaiensis sp. nov. isolated from the stem of mangrove plant in Hainan.</title>
        <authorList>
            <person name="Huang X."/>
            <person name="Zhou S."/>
            <person name="Chu X."/>
            <person name="Xie Y."/>
            <person name="Lin Y."/>
        </authorList>
    </citation>
    <scope>NUCLEOTIDE SEQUENCE [LARGE SCALE GENOMIC DNA]</scope>
    <source>
        <strain evidence="4 5">HNM0663</strain>
    </source>
</reference>
<dbReference type="PANTHER" id="PTHR31157">
    <property type="entry name" value="SCP DOMAIN-CONTAINING PROTEIN"/>
    <property type="match status" value="1"/>
</dbReference>
<feature type="compositionally biased region" description="Low complexity" evidence="1">
    <location>
        <begin position="66"/>
        <end position="119"/>
    </location>
</feature>
<dbReference type="Proteomes" id="UP001223144">
    <property type="component" value="Unassembled WGS sequence"/>
</dbReference>
<keyword evidence="2" id="KW-0732">Signal</keyword>
<feature type="chain" id="PRO_5045093618" evidence="2">
    <location>
        <begin position="26"/>
        <end position="286"/>
    </location>
</feature>
<feature type="domain" description="SCP" evidence="3">
    <location>
        <begin position="171"/>
        <end position="284"/>
    </location>
</feature>